<dbReference type="AlphaFoldDB" id="A2Y2C2"/>
<reference evidence="2 3" key="1">
    <citation type="journal article" date="2005" name="PLoS Biol.">
        <title>The genomes of Oryza sativa: a history of duplications.</title>
        <authorList>
            <person name="Yu J."/>
            <person name="Wang J."/>
            <person name="Lin W."/>
            <person name="Li S."/>
            <person name="Li H."/>
            <person name="Zhou J."/>
            <person name="Ni P."/>
            <person name="Dong W."/>
            <person name="Hu S."/>
            <person name="Zeng C."/>
            <person name="Zhang J."/>
            <person name="Zhang Y."/>
            <person name="Li R."/>
            <person name="Xu Z."/>
            <person name="Li S."/>
            <person name="Li X."/>
            <person name="Zheng H."/>
            <person name="Cong L."/>
            <person name="Lin L."/>
            <person name="Yin J."/>
            <person name="Geng J."/>
            <person name="Li G."/>
            <person name="Shi J."/>
            <person name="Liu J."/>
            <person name="Lv H."/>
            <person name="Li J."/>
            <person name="Wang J."/>
            <person name="Deng Y."/>
            <person name="Ran L."/>
            <person name="Shi X."/>
            <person name="Wang X."/>
            <person name="Wu Q."/>
            <person name="Li C."/>
            <person name="Ren X."/>
            <person name="Wang J."/>
            <person name="Wang X."/>
            <person name="Li D."/>
            <person name="Liu D."/>
            <person name="Zhang X."/>
            <person name="Ji Z."/>
            <person name="Zhao W."/>
            <person name="Sun Y."/>
            <person name="Zhang Z."/>
            <person name="Bao J."/>
            <person name="Han Y."/>
            <person name="Dong L."/>
            <person name="Ji J."/>
            <person name="Chen P."/>
            <person name="Wu S."/>
            <person name="Liu J."/>
            <person name="Xiao Y."/>
            <person name="Bu D."/>
            <person name="Tan J."/>
            <person name="Yang L."/>
            <person name="Ye C."/>
            <person name="Zhang J."/>
            <person name="Xu J."/>
            <person name="Zhou Y."/>
            <person name="Yu Y."/>
            <person name="Zhang B."/>
            <person name="Zhuang S."/>
            <person name="Wei H."/>
            <person name="Liu B."/>
            <person name="Lei M."/>
            <person name="Yu H."/>
            <person name="Li Y."/>
            <person name="Xu H."/>
            <person name="Wei S."/>
            <person name="He X."/>
            <person name="Fang L."/>
            <person name="Zhang Z."/>
            <person name="Zhang Y."/>
            <person name="Huang X."/>
            <person name="Su Z."/>
            <person name="Tong W."/>
            <person name="Li J."/>
            <person name="Tong Z."/>
            <person name="Li S."/>
            <person name="Ye J."/>
            <person name="Wang L."/>
            <person name="Fang L."/>
            <person name="Lei T."/>
            <person name="Chen C."/>
            <person name="Chen H."/>
            <person name="Xu Z."/>
            <person name="Li H."/>
            <person name="Huang H."/>
            <person name="Zhang F."/>
            <person name="Xu H."/>
            <person name="Li N."/>
            <person name="Zhao C."/>
            <person name="Li S."/>
            <person name="Dong L."/>
            <person name="Huang Y."/>
            <person name="Li L."/>
            <person name="Xi Y."/>
            <person name="Qi Q."/>
            <person name="Li W."/>
            <person name="Zhang B."/>
            <person name="Hu W."/>
            <person name="Zhang Y."/>
            <person name="Tian X."/>
            <person name="Jiao Y."/>
            <person name="Liang X."/>
            <person name="Jin J."/>
            <person name="Gao L."/>
            <person name="Zheng W."/>
            <person name="Hao B."/>
            <person name="Liu S."/>
            <person name="Wang W."/>
            <person name="Yuan L."/>
            <person name="Cao M."/>
            <person name="McDermott J."/>
            <person name="Samudrala R."/>
            <person name="Wang J."/>
            <person name="Wong G.K."/>
            <person name="Yang H."/>
        </authorList>
    </citation>
    <scope>NUCLEOTIDE SEQUENCE [LARGE SCALE GENOMIC DNA]</scope>
    <source>
        <strain evidence="3">cv. 93-11</strain>
    </source>
</reference>
<feature type="region of interest" description="Disordered" evidence="1">
    <location>
        <begin position="68"/>
        <end position="109"/>
    </location>
</feature>
<name>A2Y2C2_ORYSI</name>
<sequence length="109" mass="11399">MAGEAGSEVERTRMATLAAGNRFIDAKRILKDLEQAGEVALSLIESLKHKATSVVGATTKSMFMGCGSVPAPGVQQDDNNAGEDQKLDNGHLHTRASGPTHAVGPTDQQ</sequence>
<dbReference type="Proteomes" id="UP000007015">
    <property type="component" value="Chromosome 5"/>
</dbReference>
<evidence type="ECO:0000256" key="1">
    <source>
        <dbReference type="SAM" id="MobiDB-lite"/>
    </source>
</evidence>
<evidence type="ECO:0000313" key="3">
    <source>
        <dbReference type="Proteomes" id="UP000007015"/>
    </source>
</evidence>
<organism evidence="2 3">
    <name type="scientific">Oryza sativa subsp. indica</name>
    <name type="common">Rice</name>
    <dbReference type="NCBI Taxonomy" id="39946"/>
    <lineage>
        <taxon>Eukaryota</taxon>
        <taxon>Viridiplantae</taxon>
        <taxon>Streptophyta</taxon>
        <taxon>Embryophyta</taxon>
        <taxon>Tracheophyta</taxon>
        <taxon>Spermatophyta</taxon>
        <taxon>Magnoliopsida</taxon>
        <taxon>Liliopsida</taxon>
        <taxon>Poales</taxon>
        <taxon>Poaceae</taxon>
        <taxon>BOP clade</taxon>
        <taxon>Oryzoideae</taxon>
        <taxon>Oryzeae</taxon>
        <taxon>Oryzinae</taxon>
        <taxon>Oryza</taxon>
        <taxon>Oryza sativa</taxon>
    </lineage>
</organism>
<protein>
    <submittedName>
        <fullName evidence="2">Uncharacterized protein</fullName>
    </submittedName>
</protein>
<dbReference type="EMBL" id="CM000130">
    <property type="protein sequence ID" value="EAY97232.1"/>
    <property type="molecule type" value="Genomic_DNA"/>
</dbReference>
<accession>A2Y2C2</accession>
<dbReference type="Gramene" id="BGIOSGA019476-TA">
    <property type="protein sequence ID" value="BGIOSGA019476-PA"/>
    <property type="gene ID" value="BGIOSGA019476"/>
</dbReference>
<dbReference type="HOGENOM" id="CLU_127903_0_0_1"/>
<proteinExistence type="predicted"/>
<evidence type="ECO:0000313" key="2">
    <source>
        <dbReference type="EMBL" id="EAY97232.1"/>
    </source>
</evidence>
<gene>
    <name evidence="2" type="ORF">OsI_19154</name>
</gene>
<keyword evidence="3" id="KW-1185">Reference proteome</keyword>